<dbReference type="RefSeq" id="WP_338475172.1">
    <property type="nucleotide sequence ID" value="NZ_CP129946.1"/>
</dbReference>
<feature type="compositionally biased region" description="Basic and acidic residues" evidence="1">
    <location>
        <begin position="296"/>
        <end position="307"/>
    </location>
</feature>
<gene>
    <name evidence="2" type="ORF">QYQ93_17845</name>
</gene>
<protein>
    <submittedName>
        <fullName evidence="2">Uncharacterized protein</fullName>
    </submittedName>
</protein>
<feature type="region of interest" description="Disordered" evidence="1">
    <location>
        <begin position="1"/>
        <end position="45"/>
    </location>
</feature>
<organism evidence="2 3">
    <name type="scientific">Pseudomonas khavaziana</name>
    <dbReference type="NCBI Taxonomy" id="2842351"/>
    <lineage>
        <taxon>Bacteria</taxon>
        <taxon>Pseudomonadati</taxon>
        <taxon>Pseudomonadota</taxon>
        <taxon>Gammaproteobacteria</taxon>
        <taxon>Pseudomonadales</taxon>
        <taxon>Pseudomonadaceae</taxon>
        <taxon>Pseudomonas</taxon>
    </lineage>
</organism>
<evidence type="ECO:0000256" key="1">
    <source>
        <dbReference type="SAM" id="MobiDB-lite"/>
    </source>
</evidence>
<sequence length="337" mass="37097">MTLPIGHSQLQSHYQNANNGHDVGKPKSEVAAQTHGAQSQVKKDPRTVEKITAGPLFNNLHYILNPVELKAFKAHTGDWDDHSLPLDEQKANALNAEAALRLIDGLGGDHSTAGNNKIDGEQRIIPMLINPQSEYFSLKGSEARLVLAFARGGYPVLIDAVNDAAQKKNAPLEPKPAVSEEANMPKLAVSEEANVPTPAVRGETDMSNPPSREEKRPAGDQRSAMDIFYDNPMLNSGFMAQIMAFKTEDYYALNIRNGLIEQVGDFTADNRDPISRAEAMYRLAHVAQSINNNPGLKRDEDNPRESGRLSGFDDDPRSEMGTMIRFSKYGYRVLTES</sequence>
<keyword evidence="3" id="KW-1185">Reference proteome</keyword>
<evidence type="ECO:0000313" key="3">
    <source>
        <dbReference type="Proteomes" id="UP001347174"/>
    </source>
</evidence>
<evidence type="ECO:0000313" key="2">
    <source>
        <dbReference type="EMBL" id="WWA74692.1"/>
    </source>
</evidence>
<proteinExistence type="predicted"/>
<feature type="region of interest" description="Disordered" evidence="1">
    <location>
        <begin position="193"/>
        <end position="223"/>
    </location>
</feature>
<reference evidence="2 3" key="1">
    <citation type="submission" date="2023-07" db="EMBL/GenBank/DDBJ databases">
        <title>Plant endophyte Pseudomonas khavaziana can be used to control wheat stem rot.</title>
        <authorList>
            <person name="Guo S."/>
            <person name="Shen X."/>
        </authorList>
    </citation>
    <scope>NUCLEOTIDE SEQUENCE [LARGE SCALE GENOMIC DNA]</scope>
    <source>
        <strain evidence="2 3">SR9</strain>
    </source>
</reference>
<feature type="region of interest" description="Disordered" evidence="1">
    <location>
        <begin position="291"/>
        <end position="318"/>
    </location>
</feature>
<accession>A0ABZ2D8P4</accession>
<dbReference type="EMBL" id="CP129946">
    <property type="protein sequence ID" value="WWA74692.1"/>
    <property type="molecule type" value="Genomic_DNA"/>
</dbReference>
<dbReference type="Proteomes" id="UP001347174">
    <property type="component" value="Chromosome"/>
</dbReference>
<feature type="compositionally biased region" description="Polar residues" evidence="1">
    <location>
        <begin position="8"/>
        <end position="19"/>
    </location>
</feature>
<name>A0ABZ2D8P4_9PSED</name>